<dbReference type="RefSeq" id="WP_186638278.1">
    <property type="nucleotide sequence ID" value="NZ_JACOAF010000030.1"/>
</dbReference>
<proteinExistence type="predicted"/>
<gene>
    <name evidence="1" type="ORF">H7U12_12330</name>
</gene>
<evidence type="ECO:0000313" key="1">
    <source>
        <dbReference type="EMBL" id="MBC3540470.1"/>
    </source>
</evidence>
<keyword evidence="2" id="KW-1185">Reference proteome</keyword>
<dbReference type="EMBL" id="JACOAF010000030">
    <property type="protein sequence ID" value="MBC3540470.1"/>
    <property type="molecule type" value="Genomic_DNA"/>
</dbReference>
<name>A0ABR6VTE6_9BACT</name>
<organism evidence="1 2">
    <name type="scientific">Rufibacter sediminis</name>
    <dbReference type="NCBI Taxonomy" id="2762756"/>
    <lineage>
        <taxon>Bacteria</taxon>
        <taxon>Pseudomonadati</taxon>
        <taxon>Bacteroidota</taxon>
        <taxon>Cytophagia</taxon>
        <taxon>Cytophagales</taxon>
        <taxon>Hymenobacteraceae</taxon>
        <taxon>Rufibacter</taxon>
    </lineage>
</organism>
<reference evidence="1 2" key="1">
    <citation type="journal article" date="2019" name="Int. J. Syst. Evol. Microbiol.">
        <title>Rufibacter sediminis sp. nov., isolated from freshwater lake sediment.</title>
        <authorList>
            <person name="Qu J.H."/>
            <person name="Zhang L.J."/>
            <person name="Fu Y.H."/>
            <person name="Li H.F."/>
        </authorList>
    </citation>
    <scope>NUCLEOTIDE SEQUENCE [LARGE SCALE GENOMIC DNA]</scope>
    <source>
        <strain evidence="1 2">H-1</strain>
    </source>
</reference>
<protein>
    <submittedName>
        <fullName evidence="1">Uncharacterized protein</fullName>
    </submittedName>
</protein>
<sequence>MNKETLIQGSFALTEFNFFTESGMWLLVFENDLRVQIESFWRFLENRSIKWTSKDNGQIYGHRTPIDLKAEIRKSLLNSSLNSMERNLNTGDLYLEFEYNLTFEILTDSSGYEPWEIFIGEKRILGLGQGAKA</sequence>
<dbReference type="Proteomes" id="UP000659698">
    <property type="component" value="Unassembled WGS sequence"/>
</dbReference>
<comment type="caution">
    <text evidence="1">The sequence shown here is derived from an EMBL/GenBank/DDBJ whole genome shotgun (WGS) entry which is preliminary data.</text>
</comment>
<evidence type="ECO:0000313" key="2">
    <source>
        <dbReference type="Proteomes" id="UP000659698"/>
    </source>
</evidence>
<accession>A0ABR6VTE6</accession>